<keyword evidence="7" id="KW-0325">Glycoprotein</keyword>
<evidence type="ECO:0000256" key="2">
    <source>
        <dbReference type="ARBA" id="ARBA00010532"/>
    </source>
</evidence>
<evidence type="ECO:0000313" key="10">
    <source>
        <dbReference type="Proteomes" id="UP001233999"/>
    </source>
</evidence>
<dbReference type="PANTHER" id="PTHR11923:SF89">
    <property type="entry name" value="GH15894P"/>
    <property type="match status" value="1"/>
</dbReference>
<organism evidence="9 10">
    <name type="scientific">Diploptera punctata</name>
    <name type="common">Pacific beetle cockroach</name>
    <dbReference type="NCBI Taxonomy" id="6984"/>
    <lineage>
        <taxon>Eukaryota</taxon>
        <taxon>Metazoa</taxon>
        <taxon>Ecdysozoa</taxon>
        <taxon>Arthropoda</taxon>
        <taxon>Hexapoda</taxon>
        <taxon>Insecta</taxon>
        <taxon>Pterygota</taxon>
        <taxon>Neoptera</taxon>
        <taxon>Polyneoptera</taxon>
        <taxon>Dictyoptera</taxon>
        <taxon>Blattodea</taxon>
        <taxon>Blaberoidea</taxon>
        <taxon>Blaberidae</taxon>
        <taxon>Diplopterinae</taxon>
        <taxon>Diploptera</taxon>
    </lineage>
</organism>
<reference evidence="9" key="2">
    <citation type="submission" date="2023-05" db="EMBL/GenBank/DDBJ databases">
        <authorList>
            <person name="Fouks B."/>
        </authorList>
    </citation>
    <scope>NUCLEOTIDE SEQUENCE</scope>
    <source>
        <strain evidence="9">Stay&amp;Tobe</strain>
        <tissue evidence="9">Testes</tissue>
    </source>
</reference>
<evidence type="ECO:0000256" key="7">
    <source>
        <dbReference type="ARBA" id="ARBA00023180"/>
    </source>
</evidence>
<dbReference type="PRINTS" id="PR01609">
    <property type="entry name" value="CD36FAMILY"/>
</dbReference>
<dbReference type="EMBL" id="JASPKZ010001231">
    <property type="protein sequence ID" value="KAJ9598280.1"/>
    <property type="molecule type" value="Genomic_DNA"/>
</dbReference>
<keyword evidence="10" id="KW-1185">Reference proteome</keyword>
<keyword evidence="5 8" id="KW-1133">Transmembrane helix</keyword>
<gene>
    <name evidence="9" type="ORF">L9F63_011044</name>
</gene>
<comment type="caution">
    <text evidence="9">The sequence shown here is derived from an EMBL/GenBank/DDBJ whole genome shotgun (WGS) entry which is preliminary data.</text>
</comment>
<dbReference type="InterPro" id="IPR002159">
    <property type="entry name" value="CD36_fam"/>
</dbReference>
<evidence type="ECO:0000256" key="4">
    <source>
        <dbReference type="ARBA" id="ARBA00022692"/>
    </source>
</evidence>
<evidence type="ECO:0000256" key="3">
    <source>
        <dbReference type="ARBA" id="ARBA00022475"/>
    </source>
</evidence>
<dbReference type="PANTHER" id="PTHR11923">
    <property type="entry name" value="SCAVENGER RECEPTOR CLASS B TYPE-1 SR-B1"/>
    <property type="match status" value="1"/>
</dbReference>
<dbReference type="GO" id="GO:0005886">
    <property type="term" value="C:plasma membrane"/>
    <property type="evidence" value="ECO:0007669"/>
    <property type="project" value="UniProtKB-SubCell"/>
</dbReference>
<dbReference type="GO" id="GO:0005737">
    <property type="term" value="C:cytoplasm"/>
    <property type="evidence" value="ECO:0007669"/>
    <property type="project" value="TreeGrafter"/>
</dbReference>
<evidence type="ECO:0000313" key="9">
    <source>
        <dbReference type="EMBL" id="KAJ9598280.1"/>
    </source>
</evidence>
<proteinExistence type="inferred from homology"/>
<dbReference type="Pfam" id="PF01130">
    <property type="entry name" value="CD36"/>
    <property type="match status" value="1"/>
</dbReference>
<feature type="transmembrane region" description="Helical" evidence="8">
    <location>
        <begin position="389"/>
        <end position="419"/>
    </location>
</feature>
<accession>A0AAD8AFR4</accession>
<evidence type="ECO:0000256" key="6">
    <source>
        <dbReference type="ARBA" id="ARBA00023136"/>
    </source>
</evidence>
<evidence type="ECO:0000256" key="8">
    <source>
        <dbReference type="SAM" id="Phobius"/>
    </source>
</evidence>
<dbReference type="AlphaFoldDB" id="A0AAD8AFR4"/>
<dbReference type="GO" id="GO:0005044">
    <property type="term" value="F:scavenger receptor activity"/>
    <property type="evidence" value="ECO:0007669"/>
    <property type="project" value="TreeGrafter"/>
</dbReference>
<reference evidence="9" key="1">
    <citation type="journal article" date="2023" name="IScience">
        <title>Live-bearing cockroach genome reveals convergent evolutionary mechanisms linked to viviparity in insects and beyond.</title>
        <authorList>
            <person name="Fouks B."/>
            <person name="Harrison M.C."/>
            <person name="Mikhailova A.A."/>
            <person name="Marchal E."/>
            <person name="English S."/>
            <person name="Carruthers M."/>
            <person name="Jennings E.C."/>
            <person name="Chiamaka E.L."/>
            <person name="Frigard R.A."/>
            <person name="Pippel M."/>
            <person name="Attardo G.M."/>
            <person name="Benoit J.B."/>
            <person name="Bornberg-Bauer E."/>
            <person name="Tobe S.S."/>
        </authorList>
    </citation>
    <scope>NUCLEOTIDE SEQUENCE</scope>
    <source>
        <strain evidence="9">Stay&amp;Tobe</strain>
    </source>
</reference>
<keyword evidence="6 8" id="KW-0472">Membrane</keyword>
<sequence length="444" mass="51322">MRKGWPPYNWWVVPDVDVLVKMHVFNITNYDEIMSGTDTVFKVQEVGPIIYREDLWHSNVTKNPNGTMAFVSNRVLEYLPEQNTINLNDTVYVPNLAYLGIASYLSDWHFITRMGFNLLARKYNISPIIKITVYNLLWNYTDPLLETVSNVVPSLLPITNIGYLEMLYRNFSDENSVFIGIQHPRKYFTMDTYHRQNRFGFWPNKDCDSVQNATEGILYHQDITKDDVLYFFRKAMCRVAAIKFKEETERFGLKAYNFSLPLNTYHRPLNGSYDCYTLPGDTPLPDGLSDISQCFFHFPIVSSFPHFLSVKPSDLRNLEGYTPDEKRHGCYSAVEPITGVPLESVARIQCNLRIKDVSSFPPAAPFKNMFLPLFWLELKQDQIPQIMKIGLYLFVVITPKIQALISTALVALGIALLYFRVIKVQKTTEYKGTYISLDPIPRTM</sequence>
<dbReference type="Proteomes" id="UP001233999">
    <property type="component" value="Unassembled WGS sequence"/>
</dbReference>
<comment type="similarity">
    <text evidence="2">Belongs to the CD36 family.</text>
</comment>
<evidence type="ECO:0000256" key="5">
    <source>
        <dbReference type="ARBA" id="ARBA00022989"/>
    </source>
</evidence>
<evidence type="ECO:0008006" key="11">
    <source>
        <dbReference type="Google" id="ProtNLM"/>
    </source>
</evidence>
<protein>
    <recommendedName>
        <fullName evidence="11">Scavenger receptor class B member 1</fullName>
    </recommendedName>
</protein>
<comment type="subcellular location">
    <subcellularLocation>
        <location evidence="1">Cell membrane</location>
    </subcellularLocation>
</comment>
<evidence type="ECO:0000256" key="1">
    <source>
        <dbReference type="ARBA" id="ARBA00004236"/>
    </source>
</evidence>
<name>A0AAD8AFR4_DIPPU</name>
<keyword evidence="3" id="KW-1003">Cell membrane</keyword>
<keyword evidence="4 8" id="KW-0812">Transmembrane</keyword>